<dbReference type="InterPro" id="IPR036097">
    <property type="entry name" value="HisK_dim/P_sf"/>
</dbReference>
<dbReference type="CDD" id="cd16917">
    <property type="entry name" value="HATPase_UhpB-NarQ-NarX-like"/>
    <property type="match status" value="1"/>
</dbReference>
<keyword evidence="6" id="KW-1133">Transmembrane helix</keyword>
<dbReference type="OrthoDB" id="1523646at2"/>
<gene>
    <name evidence="8" type="ORF">SAMN04488069_10233</name>
</gene>
<reference evidence="9" key="1">
    <citation type="submission" date="2016-10" db="EMBL/GenBank/DDBJ databases">
        <authorList>
            <person name="Varghese N."/>
            <person name="Submissions S."/>
        </authorList>
    </citation>
    <scope>NUCLEOTIDE SEQUENCE [LARGE SCALE GENOMIC DNA]</scope>
    <source>
        <strain evidence="9">CGMCC 1.8975</strain>
    </source>
</reference>
<evidence type="ECO:0000256" key="5">
    <source>
        <dbReference type="ARBA" id="ARBA00023012"/>
    </source>
</evidence>
<name>A0A1H3CL06_9BACT</name>
<keyword evidence="9" id="KW-1185">Reference proteome</keyword>
<dbReference type="InterPro" id="IPR011990">
    <property type="entry name" value="TPR-like_helical_dom_sf"/>
</dbReference>
<keyword evidence="4" id="KW-0418">Kinase</keyword>
<evidence type="ECO:0000256" key="1">
    <source>
        <dbReference type="ARBA" id="ARBA00000085"/>
    </source>
</evidence>
<dbReference type="Gene3D" id="3.30.565.10">
    <property type="entry name" value="Histidine kinase-like ATPase, C-terminal domain"/>
    <property type="match status" value="1"/>
</dbReference>
<dbReference type="PANTHER" id="PTHR24421">
    <property type="entry name" value="NITRATE/NITRITE SENSOR PROTEIN NARX-RELATED"/>
    <property type="match status" value="1"/>
</dbReference>
<accession>A0A1H3CL06</accession>
<dbReference type="AlphaFoldDB" id="A0A1H3CL06"/>
<dbReference type="InterPro" id="IPR050482">
    <property type="entry name" value="Sensor_HK_TwoCompSys"/>
</dbReference>
<protein>
    <recommendedName>
        <fullName evidence="2">histidine kinase</fullName>
        <ecNumber evidence="2">2.7.13.3</ecNumber>
    </recommendedName>
</protein>
<keyword evidence="5" id="KW-0902">Two-component regulatory system</keyword>
<evidence type="ECO:0000313" key="8">
    <source>
        <dbReference type="EMBL" id="SDX54932.1"/>
    </source>
</evidence>
<dbReference type="CDD" id="cd00082">
    <property type="entry name" value="HisKA"/>
    <property type="match status" value="1"/>
</dbReference>
<proteinExistence type="predicted"/>
<dbReference type="GO" id="GO:0000155">
    <property type="term" value="F:phosphorelay sensor kinase activity"/>
    <property type="evidence" value="ECO:0007669"/>
    <property type="project" value="InterPro"/>
</dbReference>
<feature type="domain" description="Histidine kinase" evidence="7">
    <location>
        <begin position="486"/>
        <end position="686"/>
    </location>
</feature>
<dbReference type="Proteomes" id="UP000199249">
    <property type="component" value="Unassembled WGS sequence"/>
</dbReference>
<evidence type="ECO:0000313" key="9">
    <source>
        <dbReference type="Proteomes" id="UP000199249"/>
    </source>
</evidence>
<keyword evidence="3" id="KW-0808">Transferase</keyword>
<dbReference type="Pfam" id="PF13424">
    <property type="entry name" value="TPR_12"/>
    <property type="match status" value="1"/>
</dbReference>
<dbReference type="SUPFAM" id="SSF55874">
    <property type="entry name" value="ATPase domain of HSP90 chaperone/DNA topoisomerase II/histidine kinase"/>
    <property type="match status" value="1"/>
</dbReference>
<sequence length="687" mass="76770">MPLMRSPTGWSGGYWFRVVWIAVGLLAPAAQAANGPGAMVAQTRPKQGLPQANEALSQGLQQARRRFRQAQARHIDSLQALVQAHPQADTVRVKLLLNLADEMEAFDVRAAGPVIREAVTLARQVRYRDLLAEALLDLADYHIALTDYPAATARLRESRAEFRQVQDVGGQMRILNRQAIIADRQGRYVEALGYCYRARAMGSTGNERRFHTTLTIQTASIYTRLGEYTNARTLLLAALRVSRIHDYPDRINLIFNELGELSRHQGKWAAARRYYQQSLIVSHQINDLPDVLATELNLAEVEQHQGHYGRALRLGYGVLHRAQLASLVSLIPRAQVVLAQASLRNGWPDSAIWYARQGWEGSQRMRFQAGIRDASQVLAVATAQRGQFAEAYRAQQRVTVYNDSLNGADVSRRINALQFNQELQQQRGRYRQLSQQRELERLRTQRNMLLLSGLLVLAVLVGGGLLWRYRRQQARETALRTRLAANLHHDVGTLLSQISLQSSQLQEGLADATSQREQLGQISEASRSAIRQLNDVVWSLDAHNDHLPDLLARMRDYAHDVLGNAGLEVVFEAPASLPQQRLPVLLRRNLYLIYKEALHNVLKHARAATRVTIELRILDSGRLVLSISDDGQTEVVPVPESALPYHRRTAHGLRNISQRAAAVGGEATAGSGPGGFRLRVQIPLSSG</sequence>
<keyword evidence="6" id="KW-0472">Membrane</keyword>
<dbReference type="EC" id="2.7.13.3" evidence="2"/>
<dbReference type="InterPro" id="IPR003594">
    <property type="entry name" value="HATPase_dom"/>
</dbReference>
<dbReference type="InterPro" id="IPR036890">
    <property type="entry name" value="HATPase_C_sf"/>
</dbReference>
<dbReference type="InterPro" id="IPR003661">
    <property type="entry name" value="HisK_dim/P_dom"/>
</dbReference>
<dbReference type="Gene3D" id="1.25.40.10">
    <property type="entry name" value="Tetratricopeptide repeat domain"/>
    <property type="match status" value="2"/>
</dbReference>
<evidence type="ECO:0000256" key="2">
    <source>
        <dbReference type="ARBA" id="ARBA00012438"/>
    </source>
</evidence>
<evidence type="ECO:0000256" key="4">
    <source>
        <dbReference type="ARBA" id="ARBA00022777"/>
    </source>
</evidence>
<dbReference type="InterPro" id="IPR005467">
    <property type="entry name" value="His_kinase_dom"/>
</dbReference>
<comment type="catalytic activity">
    <reaction evidence="1">
        <text>ATP + protein L-histidine = ADP + protein N-phospho-L-histidine.</text>
        <dbReference type="EC" id="2.7.13.3"/>
    </reaction>
</comment>
<dbReference type="STRING" id="651662.SAMN04488069_10233"/>
<evidence type="ECO:0000259" key="7">
    <source>
        <dbReference type="PROSITE" id="PS50109"/>
    </source>
</evidence>
<dbReference type="PROSITE" id="PS50109">
    <property type="entry name" value="HIS_KIN"/>
    <property type="match status" value="1"/>
</dbReference>
<feature type="transmembrane region" description="Helical" evidence="6">
    <location>
        <begin position="448"/>
        <end position="467"/>
    </location>
</feature>
<keyword evidence="6" id="KW-0812">Transmembrane</keyword>
<dbReference type="Gene3D" id="1.20.5.1930">
    <property type="match status" value="1"/>
</dbReference>
<dbReference type="EMBL" id="FNOV01000002">
    <property type="protein sequence ID" value="SDX54932.1"/>
    <property type="molecule type" value="Genomic_DNA"/>
</dbReference>
<organism evidence="8 9">
    <name type="scientific">Hymenobacter psychrophilus</name>
    <dbReference type="NCBI Taxonomy" id="651662"/>
    <lineage>
        <taxon>Bacteria</taxon>
        <taxon>Pseudomonadati</taxon>
        <taxon>Bacteroidota</taxon>
        <taxon>Cytophagia</taxon>
        <taxon>Cytophagales</taxon>
        <taxon>Hymenobacteraceae</taxon>
        <taxon>Hymenobacter</taxon>
    </lineage>
</organism>
<dbReference type="SUPFAM" id="SSF47384">
    <property type="entry name" value="Homodimeric domain of signal transducing histidine kinase"/>
    <property type="match status" value="1"/>
</dbReference>
<evidence type="ECO:0000256" key="3">
    <source>
        <dbReference type="ARBA" id="ARBA00022679"/>
    </source>
</evidence>
<evidence type="ECO:0000256" key="6">
    <source>
        <dbReference type="SAM" id="Phobius"/>
    </source>
</evidence>
<dbReference type="Pfam" id="PF02518">
    <property type="entry name" value="HATPase_c"/>
    <property type="match status" value="1"/>
</dbReference>
<dbReference type="SUPFAM" id="SSF48452">
    <property type="entry name" value="TPR-like"/>
    <property type="match status" value="2"/>
</dbReference>